<evidence type="ECO:0000256" key="8">
    <source>
        <dbReference type="ARBA" id="ARBA00023315"/>
    </source>
</evidence>
<evidence type="ECO:0000256" key="9">
    <source>
        <dbReference type="ARBA" id="ARBA00024073"/>
    </source>
</evidence>
<feature type="transmembrane region" description="Helical" evidence="10">
    <location>
        <begin position="432"/>
        <end position="455"/>
    </location>
</feature>
<dbReference type="InterPro" id="IPR036612">
    <property type="entry name" value="KH_dom_type_1_sf"/>
</dbReference>
<dbReference type="Pfam" id="PF02803">
    <property type="entry name" value="Thiolase_C"/>
    <property type="match status" value="1"/>
</dbReference>
<dbReference type="Pfam" id="PF00108">
    <property type="entry name" value="Thiolase_N"/>
    <property type="match status" value="1"/>
</dbReference>
<evidence type="ECO:0000256" key="5">
    <source>
        <dbReference type="ARBA" id="ARBA00022832"/>
    </source>
</evidence>
<evidence type="ECO:0000259" key="11">
    <source>
        <dbReference type="SMART" id="SM00322"/>
    </source>
</evidence>
<proteinExistence type="inferred from homology"/>
<dbReference type="InterPro" id="IPR002155">
    <property type="entry name" value="Thiolase"/>
</dbReference>
<dbReference type="InterPro" id="IPR055256">
    <property type="entry name" value="KH_1_KHDC4/BBP-like"/>
</dbReference>
<comment type="subcellular location">
    <subcellularLocation>
        <location evidence="1">Mitochondrion</location>
    </subcellularLocation>
</comment>
<dbReference type="InterPro" id="IPR020613">
    <property type="entry name" value="Thiolase_CS"/>
</dbReference>
<organism evidence="12 13">
    <name type="scientific">Trichinella zimbabwensis</name>
    <dbReference type="NCBI Taxonomy" id="268475"/>
    <lineage>
        <taxon>Eukaryota</taxon>
        <taxon>Metazoa</taxon>
        <taxon>Ecdysozoa</taxon>
        <taxon>Nematoda</taxon>
        <taxon>Enoplea</taxon>
        <taxon>Dorylaimia</taxon>
        <taxon>Trichinellida</taxon>
        <taxon>Trichinellidae</taxon>
        <taxon>Trichinella</taxon>
    </lineage>
</organism>
<dbReference type="InterPro" id="IPR016039">
    <property type="entry name" value="Thiolase-like"/>
</dbReference>
<dbReference type="InterPro" id="IPR004087">
    <property type="entry name" value="KH_dom"/>
</dbReference>
<evidence type="ECO:0000256" key="1">
    <source>
        <dbReference type="ARBA" id="ARBA00004173"/>
    </source>
</evidence>
<dbReference type="InterPro" id="IPR020615">
    <property type="entry name" value="Thiolase_acyl_enz_int_AS"/>
</dbReference>
<dbReference type="PANTHER" id="PTHR18919:SF153">
    <property type="entry name" value="TRIFUNCTIONAL ENZYME SUBUNIT BETA, MITOCHONDRIAL"/>
    <property type="match status" value="1"/>
</dbReference>
<protein>
    <recommendedName>
        <fullName evidence="9">acetyl-CoA C-acyltransferase</fullName>
        <ecNumber evidence="9">2.3.1.16</ecNumber>
    </recommendedName>
</protein>
<gene>
    <name evidence="12" type="primary">khdrbs2</name>
    <name evidence="12" type="ORF">T11_1954</name>
</gene>
<dbReference type="GO" id="GO:0003988">
    <property type="term" value="F:acetyl-CoA C-acyltransferase activity"/>
    <property type="evidence" value="ECO:0007669"/>
    <property type="project" value="UniProtKB-EC"/>
</dbReference>
<dbReference type="EC" id="2.3.1.16" evidence="9"/>
<keyword evidence="7" id="KW-0496">Mitochondrion</keyword>
<dbReference type="InterPro" id="IPR020616">
    <property type="entry name" value="Thiolase_N"/>
</dbReference>
<dbReference type="SUPFAM" id="SSF53901">
    <property type="entry name" value="Thiolase-like"/>
    <property type="match status" value="2"/>
</dbReference>
<dbReference type="EMBL" id="JYDP01000031">
    <property type="protein sequence ID" value="KRZ13572.1"/>
    <property type="molecule type" value="Genomic_DNA"/>
</dbReference>
<dbReference type="SMART" id="SM00322">
    <property type="entry name" value="KH"/>
    <property type="match status" value="1"/>
</dbReference>
<keyword evidence="10" id="KW-1133">Transmembrane helix</keyword>
<dbReference type="PANTHER" id="PTHR18919">
    <property type="entry name" value="ACETYL-COA C-ACYLTRANSFERASE"/>
    <property type="match status" value="1"/>
</dbReference>
<keyword evidence="6" id="KW-0443">Lipid metabolism</keyword>
<dbReference type="AlphaFoldDB" id="A0A0V1HTQ6"/>
<keyword evidence="4" id="KW-0808">Transferase</keyword>
<dbReference type="NCBIfam" id="TIGR01930">
    <property type="entry name" value="AcCoA-C-Actrans"/>
    <property type="match status" value="1"/>
</dbReference>
<comment type="similarity">
    <text evidence="2">Belongs to the thiolase-like superfamily. Thiolase family.</text>
</comment>
<reference evidence="12 13" key="1">
    <citation type="submission" date="2015-01" db="EMBL/GenBank/DDBJ databases">
        <title>Evolution of Trichinella species and genotypes.</title>
        <authorList>
            <person name="Korhonen P.K."/>
            <person name="Edoardo P."/>
            <person name="Giuseppe L.R."/>
            <person name="Gasser R.B."/>
        </authorList>
    </citation>
    <scope>NUCLEOTIDE SEQUENCE [LARGE SCALE GENOMIC DNA]</scope>
    <source>
        <strain evidence="12">ISS1029</strain>
    </source>
</reference>
<sequence>MADNDTTARTQEYEENTTATYNYQSAPVHYISDKSQAAANDEALNNQNQPGATAFQYDNLSNAVLDIKESEAATELRSELERLGTDFPQIRQTVTREIERLESGGEPEYLELDNTHNIRLVRRVLIPVHKCPKFNFVGKLLGPGGKTLQTLIQLTKCRIYVLGRGSSRDKSREEELLATGDPKFTHLKDPLHVRIEVIAPPYIAFQRLACALSELTYYLQPVKDEIVLQQMAELGYSDMRSGMGRGRAGSSAITAARGRMGPMNRRAMPRGRMGAPMTMPPHMSGPLTPGQHYSAYSGYDYSSYSATTTPGMESSATAGGYAIPPTATSTTVPPTSVSGTTTGTESYSTEYGYGYGYQSAPQYETPTQGGSVGRGTHPMRSRGARARHLVTLFEKRERTVSLEHAHRERERETVRRRLAKLMMVGTLADDWLDAWLVGWLVGWLIFVLMLSNMLINERPVNNCNTCFFSLFVKFTFLDEVVCKIVCPIGGIILLKRKKEKMFIQRCFVRLSRHYATAAVPVLIDGIRTPFVQSSTLYKSLLSYELQKYAFLGLLRRLKIMPSTVQYVVSGTVIQEARTTNVSREAALHAGIPNTVPAHTVTMACISSNQAITSCLESVRSGVCEVALAGGVESMSDVPIRLGRRLRCGMLDLSRAKSMPQKLKILAGLLNPANWNIEFPSVSEFSSSETMGHSGDRLASSFKVSRREQDEYALRSHMLAKKAFDEGKMVDIIPIVLPNTEKLIDHDNGIRVSTLEKLSSLKPVFRKHVGTITAGNSSFLSDGASACLITSETKAKLLGLKPKVYLRDYVYVAQDPKDQLLLGPAYAVPKLLDKVKLKISDIDVFEMHEAFAGQILANLKALDSDLFAEKFLGKSSKIGAIPLEKLNTWGGSLSIGHPFGATGIRLVTHAANRLIDTGGKYALVSACASGGLGHAMLLERYP</sequence>
<keyword evidence="8" id="KW-0012">Acyltransferase</keyword>
<dbReference type="OrthoDB" id="5404651at2759"/>
<evidence type="ECO:0000256" key="4">
    <source>
        <dbReference type="ARBA" id="ARBA00022679"/>
    </source>
</evidence>
<name>A0A0V1HTQ6_9BILA</name>
<comment type="caution">
    <text evidence="12">The sequence shown here is derived from an EMBL/GenBank/DDBJ whole genome shotgun (WGS) entry which is preliminary data.</text>
</comment>
<evidence type="ECO:0000313" key="13">
    <source>
        <dbReference type="Proteomes" id="UP000055024"/>
    </source>
</evidence>
<evidence type="ECO:0000313" key="12">
    <source>
        <dbReference type="EMBL" id="KRZ13572.1"/>
    </source>
</evidence>
<keyword evidence="13" id="KW-1185">Reference proteome</keyword>
<dbReference type="GO" id="GO:0005739">
    <property type="term" value="C:mitochondrion"/>
    <property type="evidence" value="ECO:0007669"/>
    <property type="project" value="UniProtKB-SubCell"/>
</dbReference>
<evidence type="ECO:0000256" key="7">
    <source>
        <dbReference type="ARBA" id="ARBA00023128"/>
    </source>
</evidence>
<dbReference type="PROSITE" id="PS00098">
    <property type="entry name" value="THIOLASE_1"/>
    <property type="match status" value="1"/>
</dbReference>
<feature type="transmembrane region" description="Helical" evidence="10">
    <location>
        <begin position="467"/>
        <end position="494"/>
    </location>
</feature>
<dbReference type="Pfam" id="PF22675">
    <property type="entry name" value="KH-I_KHDC4-BBP"/>
    <property type="match status" value="1"/>
</dbReference>
<dbReference type="CDD" id="cd00751">
    <property type="entry name" value="thiolase"/>
    <property type="match status" value="1"/>
</dbReference>
<dbReference type="STRING" id="268475.A0A0V1HTQ6"/>
<dbReference type="PROSITE" id="PS00737">
    <property type="entry name" value="THIOLASE_2"/>
    <property type="match status" value="1"/>
</dbReference>
<keyword evidence="3" id="KW-0963">Cytoplasm</keyword>
<keyword evidence="10" id="KW-0472">Membrane</keyword>
<keyword evidence="10" id="KW-0812">Transmembrane</keyword>
<evidence type="ECO:0000256" key="3">
    <source>
        <dbReference type="ARBA" id="ARBA00022490"/>
    </source>
</evidence>
<evidence type="ECO:0000256" key="10">
    <source>
        <dbReference type="SAM" id="Phobius"/>
    </source>
</evidence>
<dbReference type="Gene3D" id="3.40.47.10">
    <property type="match status" value="1"/>
</dbReference>
<dbReference type="SUPFAM" id="SSF54791">
    <property type="entry name" value="Eukaryotic type KH-domain (KH-domain type I)"/>
    <property type="match status" value="1"/>
</dbReference>
<feature type="domain" description="K Homology" evidence="11">
    <location>
        <begin position="118"/>
        <end position="213"/>
    </location>
</feature>
<dbReference type="GO" id="GO:0006635">
    <property type="term" value="P:fatty acid beta-oxidation"/>
    <property type="evidence" value="ECO:0007669"/>
    <property type="project" value="TreeGrafter"/>
</dbReference>
<keyword evidence="5" id="KW-0276">Fatty acid metabolism</keyword>
<accession>A0A0V1HTQ6</accession>
<dbReference type="FunFam" id="3.40.47.10:FF:000011">
    <property type="entry name" value="3-ketoacyl-CoA thiolase"/>
    <property type="match status" value="1"/>
</dbReference>
<dbReference type="GO" id="GO:0003723">
    <property type="term" value="F:RNA binding"/>
    <property type="evidence" value="ECO:0007669"/>
    <property type="project" value="InterPro"/>
</dbReference>
<dbReference type="InterPro" id="IPR020617">
    <property type="entry name" value="Thiolase_C"/>
</dbReference>
<evidence type="ECO:0000256" key="2">
    <source>
        <dbReference type="ARBA" id="ARBA00010982"/>
    </source>
</evidence>
<dbReference type="Proteomes" id="UP000055024">
    <property type="component" value="Unassembled WGS sequence"/>
</dbReference>
<evidence type="ECO:0000256" key="6">
    <source>
        <dbReference type="ARBA" id="ARBA00023098"/>
    </source>
</evidence>
<dbReference type="Gene3D" id="3.30.1370.10">
    <property type="entry name" value="K Homology domain, type 1"/>
    <property type="match status" value="1"/>
</dbReference>